<reference evidence="1 2" key="1">
    <citation type="journal article" date="2020" name="Nature">
        <title>Six reference-quality genomes reveal evolution of bat adaptations.</title>
        <authorList>
            <person name="Jebb D."/>
            <person name="Huang Z."/>
            <person name="Pippel M."/>
            <person name="Hughes G.M."/>
            <person name="Lavrichenko K."/>
            <person name="Devanna P."/>
            <person name="Winkler S."/>
            <person name="Jermiin L.S."/>
            <person name="Skirmuntt E.C."/>
            <person name="Katzourakis A."/>
            <person name="Burkitt-Gray L."/>
            <person name="Ray D.A."/>
            <person name="Sullivan K.A.M."/>
            <person name="Roscito J.G."/>
            <person name="Kirilenko B.M."/>
            <person name="Davalos L.M."/>
            <person name="Corthals A.P."/>
            <person name="Power M.L."/>
            <person name="Jones G."/>
            <person name="Ransome R.D."/>
            <person name="Dechmann D.K.N."/>
            <person name="Locatelli A.G."/>
            <person name="Puechmaille S.J."/>
            <person name="Fedrigo O."/>
            <person name="Jarvis E.D."/>
            <person name="Hiller M."/>
            <person name="Vernes S.C."/>
            <person name="Myers E.W."/>
            <person name="Teeling E.C."/>
        </authorList>
    </citation>
    <scope>NUCLEOTIDE SEQUENCE [LARGE SCALE GENOMIC DNA]</scope>
    <source>
        <strain evidence="1">MMolMol1</strain>
        <tissue evidence="1">Muscle</tissue>
    </source>
</reference>
<organism evidence="1 2">
    <name type="scientific">Molossus molossus</name>
    <name type="common">Pallas' mastiff bat</name>
    <name type="synonym">Vespertilio molossus</name>
    <dbReference type="NCBI Taxonomy" id="27622"/>
    <lineage>
        <taxon>Eukaryota</taxon>
        <taxon>Metazoa</taxon>
        <taxon>Chordata</taxon>
        <taxon>Craniata</taxon>
        <taxon>Vertebrata</taxon>
        <taxon>Euteleostomi</taxon>
        <taxon>Mammalia</taxon>
        <taxon>Eutheria</taxon>
        <taxon>Laurasiatheria</taxon>
        <taxon>Chiroptera</taxon>
        <taxon>Yangochiroptera</taxon>
        <taxon>Molossidae</taxon>
        <taxon>Molossus</taxon>
    </lineage>
</organism>
<dbReference type="EMBL" id="JACASF010000019">
    <property type="protein sequence ID" value="KAF6416129.1"/>
    <property type="molecule type" value="Genomic_DNA"/>
</dbReference>
<evidence type="ECO:0000313" key="1">
    <source>
        <dbReference type="EMBL" id="KAF6416129.1"/>
    </source>
</evidence>
<evidence type="ECO:0000313" key="2">
    <source>
        <dbReference type="Proteomes" id="UP000550707"/>
    </source>
</evidence>
<protein>
    <submittedName>
        <fullName evidence="1">Uncharacterized protein</fullName>
    </submittedName>
</protein>
<sequence length="155" mass="16749">MSNQNRVDVQEKCTSHLHTFTSRGPFHRIATLVPGVPVALILSLKTRFLSLQEGSQAGVSTARSCPVSSASFIRNISSAFLLLGTWTCLKNPVAPVLPAVCGKFLVLCLKFPGDEIEVMGSDYWTGEAVSFTACHIGDSHCLPVCDWGCSLWPPI</sequence>
<keyword evidence="2" id="KW-1185">Reference proteome</keyword>
<name>A0A7J8CZI4_MOLMO</name>
<dbReference type="Proteomes" id="UP000550707">
    <property type="component" value="Unassembled WGS sequence"/>
</dbReference>
<dbReference type="InParanoid" id="A0A7J8CZI4"/>
<dbReference type="AlphaFoldDB" id="A0A7J8CZI4"/>
<comment type="caution">
    <text evidence="1">The sequence shown here is derived from an EMBL/GenBank/DDBJ whole genome shotgun (WGS) entry which is preliminary data.</text>
</comment>
<gene>
    <name evidence="1" type="ORF">HJG59_009443</name>
</gene>
<accession>A0A7J8CZI4</accession>
<proteinExistence type="predicted"/>